<protein>
    <submittedName>
        <fullName evidence="1">Uncharacterized protein</fullName>
    </submittedName>
</protein>
<name>A0A2P8G970_9BACT</name>
<organism evidence="1 2">
    <name type="scientific">Dyadobacter jiangsuensis</name>
    <dbReference type="NCBI Taxonomy" id="1591085"/>
    <lineage>
        <taxon>Bacteria</taxon>
        <taxon>Pseudomonadati</taxon>
        <taxon>Bacteroidota</taxon>
        <taxon>Cytophagia</taxon>
        <taxon>Cytophagales</taxon>
        <taxon>Spirosomataceae</taxon>
        <taxon>Dyadobacter</taxon>
    </lineage>
</organism>
<dbReference type="RefSeq" id="WP_106595377.1">
    <property type="nucleotide sequence ID" value="NZ_PYAS01000004.1"/>
</dbReference>
<evidence type="ECO:0000313" key="2">
    <source>
        <dbReference type="Proteomes" id="UP000241964"/>
    </source>
</evidence>
<dbReference type="Proteomes" id="UP000241964">
    <property type="component" value="Unassembled WGS sequence"/>
</dbReference>
<reference evidence="1 2" key="1">
    <citation type="submission" date="2018-03" db="EMBL/GenBank/DDBJ databases">
        <title>Genomic Encyclopedia of Archaeal and Bacterial Type Strains, Phase II (KMG-II): from individual species to whole genera.</title>
        <authorList>
            <person name="Goeker M."/>
        </authorList>
    </citation>
    <scope>NUCLEOTIDE SEQUENCE [LARGE SCALE GENOMIC DNA]</scope>
    <source>
        <strain evidence="1 2">DSM 29057</strain>
    </source>
</reference>
<comment type="caution">
    <text evidence="1">The sequence shown here is derived from an EMBL/GenBank/DDBJ whole genome shotgun (WGS) entry which is preliminary data.</text>
</comment>
<keyword evidence="2" id="KW-1185">Reference proteome</keyword>
<dbReference type="OrthoDB" id="957620at2"/>
<accession>A0A2P8G970</accession>
<evidence type="ECO:0000313" key="1">
    <source>
        <dbReference type="EMBL" id="PSL30516.1"/>
    </source>
</evidence>
<dbReference type="AlphaFoldDB" id="A0A2P8G970"/>
<gene>
    <name evidence="1" type="ORF">CLV60_104458</name>
</gene>
<dbReference type="EMBL" id="PYAS01000004">
    <property type="protein sequence ID" value="PSL30516.1"/>
    <property type="molecule type" value="Genomic_DNA"/>
</dbReference>
<proteinExistence type="predicted"/>
<sequence length="156" mass="18014">MKFTFLLGVVGLLMADENKSFAQCKETVSPSNHKKVHYHIVQLSGPKEYLTLARTGEERILNYHNDEFGQVYHVQMFTEIKFSSVKGNFSLYTTINSTDRSNWQSEFVLSTPIEPKELEKMKGTVQIEILLPDDRRTFKVDAKKNQLLHKAIACMR</sequence>